<evidence type="ECO:0000313" key="4">
    <source>
        <dbReference type="Proteomes" id="UP001642260"/>
    </source>
</evidence>
<dbReference type="Proteomes" id="UP001642260">
    <property type="component" value="Unassembled WGS sequence"/>
</dbReference>
<feature type="coiled-coil region" evidence="1">
    <location>
        <begin position="75"/>
        <end position="109"/>
    </location>
</feature>
<protein>
    <recommendedName>
        <fullName evidence="5">NPH3 domain-containing protein</fullName>
    </recommendedName>
</protein>
<keyword evidence="1" id="KW-0175">Coiled coil</keyword>
<gene>
    <name evidence="3" type="ORF">ERUC_LOCUS6814</name>
</gene>
<feature type="region of interest" description="Disordered" evidence="2">
    <location>
        <begin position="41"/>
        <end position="61"/>
    </location>
</feature>
<name>A0ABC8J5L0_ERUVS</name>
<evidence type="ECO:0000313" key="3">
    <source>
        <dbReference type="EMBL" id="CAH8313390.1"/>
    </source>
</evidence>
<comment type="caution">
    <text evidence="3">The sequence shown here is derived from an EMBL/GenBank/DDBJ whole genome shotgun (WGS) entry which is preliminary data.</text>
</comment>
<dbReference type="EMBL" id="CAKOAT010078488">
    <property type="protein sequence ID" value="CAH8313390.1"/>
    <property type="molecule type" value="Genomic_DNA"/>
</dbReference>
<proteinExistence type="predicted"/>
<evidence type="ECO:0000256" key="1">
    <source>
        <dbReference type="SAM" id="Coils"/>
    </source>
</evidence>
<evidence type="ECO:0000256" key="2">
    <source>
        <dbReference type="SAM" id="MobiDB-lite"/>
    </source>
</evidence>
<feature type="compositionally biased region" description="Polar residues" evidence="2">
    <location>
        <begin position="44"/>
        <end position="57"/>
    </location>
</feature>
<keyword evidence="4" id="KW-1185">Reference proteome</keyword>
<dbReference type="AlphaFoldDB" id="A0ABC8J5L0"/>
<sequence>MATSKEGKKAITRSSSPRSLPVKAIIRVLFTEQTKLSRHVDWSGSLTRSPTNPSGSQHYFEPPGSGARCLSKCEMNVQQAEIKRLREDAARLQSECSAMHLQVERLMEKKSGGSKGGFFRWKRLGLVPSIRGSVSVEELTNVENSQGLNLRLLGI</sequence>
<accession>A0ABC8J5L0</accession>
<reference evidence="3 4" key="1">
    <citation type="submission" date="2022-03" db="EMBL/GenBank/DDBJ databases">
        <authorList>
            <person name="Macdonald S."/>
            <person name="Ahmed S."/>
            <person name="Newling K."/>
        </authorList>
    </citation>
    <scope>NUCLEOTIDE SEQUENCE [LARGE SCALE GENOMIC DNA]</scope>
</reference>
<evidence type="ECO:0008006" key="5">
    <source>
        <dbReference type="Google" id="ProtNLM"/>
    </source>
</evidence>
<organism evidence="3 4">
    <name type="scientific">Eruca vesicaria subsp. sativa</name>
    <name type="common">Garden rocket</name>
    <name type="synonym">Eruca sativa</name>
    <dbReference type="NCBI Taxonomy" id="29727"/>
    <lineage>
        <taxon>Eukaryota</taxon>
        <taxon>Viridiplantae</taxon>
        <taxon>Streptophyta</taxon>
        <taxon>Embryophyta</taxon>
        <taxon>Tracheophyta</taxon>
        <taxon>Spermatophyta</taxon>
        <taxon>Magnoliopsida</taxon>
        <taxon>eudicotyledons</taxon>
        <taxon>Gunneridae</taxon>
        <taxon>Pentapetalae</taxon>
        <taxon>rosids</taxon>
        <taxon>malvids</taxon>
        <taxon>Brassicales</taxon>
        <taxon>Brassicaceae</taxon>
        <taxon>Brassiceae</taxon>
        <taxon>Eruca</taxon>
    </lineage>
</organism>